<evidence type="ECO:0000256" key="1">
    <source>
        <dbReference type="SAM" id="SignalP"/>
    </source>
</evidence>
<protein>
    <submittedName>
        <fullName evidence="2">Uncharacterized protein</fullName>
    </submittedName>
</protein>
<proteinExistence type="predicted"/>
<gene>
    <name evidence="2" type="ORF">M0R45_030581</name>
</gene>
<comment type="caution">
    <text evidence="2">The sequence shown here is derived from an EMBL/GenBank/DDBJ whole genome shotgun (WGS) entry which is preliminary data.</text>
</comment>
<dbReference type="EMBL" id="JBEDUW010000006">
    <property type="protein sequence ID" value="KAK9922100.1"/>
    <property type="molecule type" value="Genomic_DNA"/>
</dbReference>
<organism evidence="2 3">
    <name type="scientific">Rubus argutus</name>
    <name type="common">Southern blackberry</name>
    <dbReference type="NCBI Taxonomy" id="59490"/>
    <lineage>
        <taxon>Eukaryota</taxon>
        <taxon>Viridiplantae</taxon>
        <taxon>Streptophyta</taxon>
        <taxon>Embryophyta</taxon>
        <taxon>Tracheophyta</taxon>
        <taxon>Spermatophyta</taxon>
        <taxon>Magnoliopsida</taxon>
        <taxon>eudicotyledons</taxon>
        <taxon>Gunneridae</taxon>
        <taxon>Pentapetalae</taxon>
        <taxon>rosids</taxon>
        <taxon>fabids</taxon>
        <taxon>Rosales</taxon>
        <taxon>Rosaceae</taxon>
        <taxon>Rosoideae</taxon>
        <taxon>Rosoideae incertae sedis</taxon>
        <taxon>Rubus</taxon>
    </lineage>
</organism>
<feature type="chain" id="PRO_5043486493" evidence="1">
    <location>
        <begin position="26"/>
        <end position="171"/>
    </location>
</feature>
<accession>A0AAW1WB41</accession>
<evidence type="ECO:0000313" key="3">
    <source>
        <dbReference type="Proteomes" id="UP001457282"/>
    </source>
</evidence>
<evidence type="ECO:0000313" key="2">
    <source>
        <dbReference type="EMBL" id="KAK9922100.1"/>
    </source>
</evidence>
<sequence length="171" mass="19370">MAVICSNISLSRLLTTLVLLTILAAEKRVCIRIPDRITETTKLGIYPTTSPPLKSSSFCSGVVYDHRVIASGNYWRFSGLVHDYRQVFGQGRSFLRHGTEESRLASKFELKRRPFILQLIGNLPEEELERSNLAAKLNSYAAELCPPNIQKKIDLKINDIIKKGWPVLRDL</sequence>
<feature type="signal peptide" evidence="1">
    <location>
        <begin position="1"/>
        <end position="25"/>
    </location>
</feature>
<reference evidence="2 3" key="1">
    <citation type="journal article" date="2023" name="G3 (Bethesda)">
        <title>A chromosome-length genome assembly and annotation of blackberry (Rubus argutus, cv. 'Hillquist').</title>
        <authorList>
            <person name="Bruna T."/>
            <person name="Aryal R."/>
            <person name="Dudchenko O."/>
            <person name="Sargent D.J."/>
            <person name="Mead D."/>
            <person name="Buti M."/>
            <person name="Cavallini A."/>
            <person name="Hytonen T."/>
            <person name="Andres J."/>
            <person name="Pham M."/>
            <person name="Weisz D."/>
            <person name="Mascagni F."/>
            <person name="Usai G."/>
            <person name="Natali L."/>
            <person name="Bassil N."/>
            <person name="Fernandez G.E."/>
            <person name="Lomsadze A."/>
            <person name="Armour M."/>
            <person name="Olukolu B."/>
            <person name="Poorten T."/>
            <person name="Britton C."/>
            <person name="Davik J."/>
            <person name="Ashrafi H."/>
            <person name="Aiden E.L."/>
            <person name="Borodovsky M."/>
            <person name="Worthington M."/>
        </authorList>
    </citation>
    <scope>NUCLEOTIDE SEQUENCE [LARGE SCALE GENOMIC DNA]</scope>
    <source>
        <strain evidence="2">PI 553951</strain>
    </source>
</reference>
<dbReference type="Proteomes" id="UP001457282">
    <property type="component" value="Unassembled WGS sequence"/>
</dbReference>
<name>A0AAW1WB41_RUBAR</name>
<keyword evidence="1" id="KW-0732">Signal</keyword>
<dbReference type="AlphaFoldDB" id="A0AAW1WB41"/>
<keyword evidence="3" id="KW-1185">Reference proteome</keyword>